<dbReference type="InterPro" id="IPR017739">
    <property type="entry name" value="T6SS-assoc_VCA0119"/>
</dbReference>
<protein>
    <submittedName>
        <fullName evidence="1">Type VI secretion system protein TssA</fullName>
    </submittedName>
</protein>
<proteinExistence type="predicted"/>
<dbReference type="Proteomes" id="UP000218102">
    <property type="component" value="Unassembled WGS sequence"/>
</dbReference>
<dbReference type="InterPro" id="IPR010657">
    <property type="entry name" value="ImpA_N"/>
</dbReference>
<dbReference type="RefSeq" id="WP_023662402.1">
    <property type="nucleotide sequence ID" value="NZ_CP010359.1"/>
</dbReference>
<accession>A0A0B5K2C1</accession>
<sequence length="496" mass="54581">MSLVAEVTAQEIARLLAPIDAQNPAGLFDVENETYQAIDQEMVKLGGLQEPSIDWAYIEEASRQYLGQECKHLRIVAHLGVAWLRSQCWERWGFTVALLAGMVEAYWESAYPKPGPKGFLGKRKLVGLMLNRLLVALPRLDRFTFSPAHAAAAQGALQRLQQQREAAQLDEAALGELERLLRKHTELSNGLAEPTTDKPPAKAIKSAPLAEVIATPMPRVSLGNERESRRAMLTMAELINQQDPYDPAGYQLRRFGLWAHIQTPPQTRQGNRTELMAVPQDIAGDYEDAIAATAIDAALLQRIEKSVTACPYWIRGSFLAASAATRLAMGEVAEAIRAATARFVQRMPALQQLCFSDGKVFVDDQCLAWLRGAQGQSDSDAASQEFATLREELACQLETSGVEAVLLRLQGMQADFRSLRERCHTTVIAADLLAARGVSWLAQDLCAGVARTMQETTASAWEPEVFQRLQQYACTVHHGLIGTRNGSQDESTVEAS</sequence>
<name>A0A0B5K2C1_PSEDL</name>
<evidence type="ECO:0000313" key="2">
    <source>
        <dbReference type="Proteomes" id="UP000218102"/>
    </source>
</evidence>
<reference evidence="1 2" key="1">
    <citation type="submission" date="2017-09" db="EMBL/GenBank/DDBJ databases">
        <authorList>
            <person name="Ehlers B."/>
            <person name="Leendertz F.H."/>
        </authorList>
    </citation>
    <scope>NUCLEOTIDE SEQUENCE [LARGE SCALE GENOMIC DNA]</scope>
    <source>
        <strain evidence="1 2">DJ-1</strain>
    </source>
</reference>
<evidence type="ECO:0000313" key="1">
    <source>
        <dbReference type="EMBL" id="PBJ94602.1"/>
    </source>
</evidence>
<dbReference type="NCBIfam" id="TIGR03362">
    <property type="entry name" value="VI_chp_7"/>
    <property type="match status" value="1"/>
</dbReference>
<dbReference type="Pfam" id="PF06812">
    <property type="entry name" value="ImpA_N"/>
    <property type="match status" value="1"/>
</dbReference>
<organism evidence="1 2">
    <name type="scientific">Pseudomonas plecoglossicida</name>
    <dbReference type="NCBI Taxonomy" id="70775"/>
    <lineage>
        <taxon>Bacteria</taxon>
        <taxon>Pseudomonadati</taxon>
        <taxon>Pseudomonadota</taxon>
        <taxon>Gammaproteobacteria</taxon>
        <taxon>Pseudomonadales</taxon>
        <taxon>Pseudomonadaceae</taxon>
        <taxon>Pseudomonas</taxon>
    </lineage>
</organism>
<gene>
    <name evidence="1" type="ORF">CMV24_16085</name>
</gene>
<dbReference type="KEGG" id="ppj:RK21_01111"/>
<dbReference type="AlphaFoldDB" id="A0A0B5K2C1"/>
<comment type="caution">
    <text evidence="1">The sequence shown here is derived from an EMBL/GenBank/DDBJ whole genome shotgun (WGS) entry which is preliminary data.</text>
</comment>
<dbReference type="EMBL" id="NTME01000015">
    <property type="protein sequence ID" value="PBJ94602.1"/>
    <property type="molecule type" value="Genomic_DNA"/>
</dbReference>
<dbReference type="Pfam" id="PF16989">
    <property type="entry name" value="T6SS_VasJ"/>
    <property type="match status" value="1"/>
</dbReference>
<dbReference type="PANTHER" id="PTHR37024:SF3">
    <property type="entry name" value="TYPE VI SECRETION SYSTEM PROTEIN TSSA"/>
    <property type="match status" value="1"/>
</dbReference>
<dbReference type="PANTHER" id="PTHR37024">
    <property type="entry name" value="TYPE VI SECRETION SYSTEM DUF2094 AND IMPA-RELATED DOMAIN PROTEIN"/>
    <property type="match status" value="1"/>
</dbReference>